<feature type="region of interest" description="Disordered" evidence="3">
    <location>
        <begin position="1"/>
        <end position="29"/>
    </location>
</feature>
<dbReference type="Pfam" id="PF00013">
    <property type="entry name" value="KH_1"/>
    <property type="match status" value="4"/>
</dbReference>
<feature type="region of interest" description="Disordered" evidence="3">
    <location>
        <begin position="380"/>
        <end position="400"/>
    </location>
</feature>
<dbReference type="Gene3D" id="3.30.1370.10">
    <property type="entry name" value="K Homology domain, type 1"/>
    <property type="match status" value="4"/>
</dbReference>
<sequence>MTSSSMVHETLVTPSIPPRNHKPDHDATRKKRARLEFAPPLSALVTGYGAQAGKPLVGRYQCSRVCPREALRKLMAKLVDIQVESRCVIQLGEDAVDSEGNNAGVTLKLAANTDLALQECKNRVQEIISGSLASHVGKMPRGYDKSVLTIPAARVSDVLGPRGAVIRAIQRDSGAKMILAPLPDGDPRANHPGDHALTLIGGADQIAAAAWMIHDVLQGQYNTYCAVFQQELDRRAKSQSAGPGFTRHAGGNVWEERIVHIPEEIACSMTSPDGSNCFAKLEGASGATVTFESPTFNPFELDGTSLSSLAPSVFTPSPLPADDTSTRTLTISGRSPEVAAAYDVAVAMIESNVEAQRVADHAGENAPVLSPFGAASEANSYSTVGSSSRRSSHLAGGDNERQTRVLEIPFEYIGNVVGPQGAVLWAIKHDTGVILTMEKGTVRGAPRPLVMRGTPASLDKATQLVNDVLEGRYDIDEAVRRRQEEFRRLPVDDAHLAYEVHFYSVSCCTVWSSASPENHRGWNLVLSEGGSSYSGLLFMQAHQYYHPTLESSIGGVLATLRYSLPLIMDSSGMASSAGSSAAGVKRGWDQSATNDNSSGIATSETAMPPPEKKPATADLVAQAAAAAAAAAARVTAIVQRPPQSMAQPPPPSPPAQHVPPPPPAQHVPPPPPARQVPAPPVPMTPPARLDITPEGEKSSASAYGAVIASSIPEEFVREVKCPQSVMGRVIGPRGATINQLQSTTLCKIQCQPGKPGGFARVKISGPTQTCVDGAVIYVQAMVGNWDDYTDEQLIAAGGKEIRKEIVIPHIHVGSVIGPKGSVIKTIEADTGAKLEVDNRSSRGSKEDRHMTISGPEQAVEKAAQYVMSVMAGTYDINQAVLRMTALDNSTGAYFSAQAQQLGNAQQQQQQQAWANAQYLRWPAEQAIAQAAYNQVMADLAAGKSAQSPGAPLTPAAGSANAAAVGPATPAAVTQTPAMDPATLKQWKDYIGQCNKAIADAPKERRKEMKDYVENLKRQYGLTDEMLGGATEVAGEKEAAPEEPAPVDRRLASVGKSTVAEQQPTD</sequence>
<dbReference type="InterPro" id="IPR004087">
    <property type="entry name" value="KH_dom"/>
</dbReference>
<organism evidence="5 6">
    <name type="scientific">Perkinsus olseni</name>
    <name type="common">Perkinsus atlanticus</name>
    <dbReference type="NCBI Taxonomy" id="32597"/>
    <lineage>
        <taxon>Eukaryota</taxon>
        <taxon>Sar</taxon>
        <taxon>Alveolata</taxon>
        <taxon>Perkinsozoa</taxon>
        <taxon>Perkinsea</taxon>
        <taxon>Perkinsida</taxon>
        <taxon>Perkinsidae</taxon>
        <taxon>Perkinsus</taxon>
    </lineage>
</organism>
<dbReference type="SMART" id="SM00322">
    <property type="entry name" value="KH"/>
    <property type="match status" value="4"/>
</dbReference>
<accession>A0A7J6RFG2</accession>
<evidence type="ECO:0000256" key="3">
    <source>
        <dbReference type="SAM" id="MobiDB-lite"/>
    </source>
</evidence>
<reference evidence="5 6" key="1">
    <citation type="submission" date="2020-04" db="EMBL/GenBank/DDBJ databases">
        <title>Perkinsus olseni comparative genomics.</title>
        <authorList>
            <person name="Bogema D.R."/>
        </authorList>
    </citation>
    <scope>NUCLEOTIDE SEQUENCE [LARGE SCALE GENOMIC DNA]</scope>
    <source>
        <strain evidence="5 6">ATCC PRA-207</strain>
    </source>
</reference>
<evidence type="ECO:0000313" key="6">
    <source>
        <dbReference type="Proteomes" id="UP000553632"/>
    </source>
</evidence>
<keyword evidence="1" id="KW-0677">Repeat</keyword>
<keyword evidence="6" id="KW-1185">Reference proteome</keyword>
<feature type="domain" description="K Homology" evidence="4">
    <location>
        <begin position="713"/>
        <end position="783"/>
    </location>
</feature>
<evidence type="ECO:0000256" key="1">
    <source>
        <dbReference type="ARBA" id="ARBA00022737"/>
    </source>
</evidence>
<feature type="compositionally biased region" description="Basic and acidic residues" evidence="3">
    <location>
        <begin position="1033"/>
        <end position="1050"/>
    </location>
</feature>
<feature type="region of interest" description="Disordered" evidence="3">
    <location>
        <begin position="1027"/>
        <end position="1065"/>
    </location>
</feature>
<feature type="compositionally biased region" description="Pro residues" evidence="3">
    <location>
        <begin position="647"/>
        <end position="685"/>
    </location>
</feature>
<evidence type="ECO:0000256" key="2">
    <source>
        <dbReference type="PROSITE-ProRule" id="PRU00117"/>
    </source>
</evidence>
<name>A0A7J6RFG2_PEROL</name>
<dbReference type="Proteomes" id="UP000553632">
    <property type="component" value="Unassembled WGS sequence"/>
</dbReference>
<evidence type="ECO:0000313" key="5">
    <source>
        <dbReference type="EMBL" id="KAF4719071.1"/>
    </source>
</evidence>
<dbReference type="InterPro" id="IPR004088">
    <property type="entry name" value="KH_dom_type_1"/>
</dbReference>
<comment type="caution">
    <text evidence="5">The sequence shown here is derived from an EMBL/GenBank/DDBJ whole genome shotgun (WGS) entry which is preliminary data.</text>
</comment>
<dbReference type="PANTHER" id="PTHR10288">
    <property type="entry name" value="KH DOMAIN CONTAINING RNA BINDING PROTEIN"/>
    <property type="match status" value="1"/>
</dbReference>
<dbReference type="CDD" id="cd00105">
    <property type="entry name" value="KH-I"/>
    <property type="match status" value="4"/>
</dbReference>
<dbReference type="SUPFAM" id="SSF54791">
    <property type="entry name" value="Eukaryotic type KH-domain (KH-domain type I)"/>
    <property type="match status" value="4"/>
</dbReference>
<feature type="region of interest" description="Disordered" evidence="3">
    <location>
        <begin position="575"/>
        <end position="619"/>
    </location>
</feature>
<keyword evidence="2" id="KW-0694">RNA-binding</keyword>
<dbReference type="GO" id="GO:0003723">
    <property type="term" value="F:RNA binding"/>
    <property type="evidence" value="ECO:0007669"/>
    <property type="project" value="UniProtKB-UniRule"/>
</dbReference>
<dbReference type="PROSITE" id="PS50084">
    <property type="entry name" value="KH_TYPE_1"/>
    <property type="match status" value="4"/>
</dbReference>
<feature type="domain" description="K Homology" evidence="4">
    <location>
        <begin position="799"/>
        <end position="871"/>
    </location>
</feature>
<proteinExistence type="predicted"/>
<feature type="domain" description="K Homology" evidence="4">
    <location>
        <begin position="400"/>
        <end position="470"/>
    </location>
</feature>
<protein>
    <recommendedName>
        <fullName evidence="4">K Homology domain-containing protein</fullName>
    </recommendedName>
</protein>
<evidence type="ECO:0000259" key="4">
    <source>
        <dbReference type="SMART" id="SM00322"/>
    </source>
</evidence>
<dbReference type="AlphaFoldDB" id="A0A7J6RFG2"/>
<feature type="domain" description="K Homology" evidence="4">
    <location>
        <begin position="142"/>
        <end position="218"/>
    </location>
</feature>
<dbReference type="InterPro" id="IPR036612">
    <property type="entry name" value="KH_dom_type_1_sf"/>
</dbReference>
<feature type="compositionally biased region" description="Polar residues" evidence="3">
    <location>
        <begin position="1054"/>
        <end position="1065"/>
    </location>
</feature>
<feature type="compositionally biased region" description="Polar residues" evidence="3">
    <location>
        <begin position="590"/>
        <end position="605"/>
    </location>
</feature>
<feature type="region of interest" description="Disordered" evidence="3">
    <location>
        <begin position="642"/>
        <end position="697"/>
    </location>
</feature>
<gene>
    <name evidence="5" type="ORF">FOZ63_011142</name>
</gene>
<dbReference type="EMBL" id="JABANO010026125">
    <property type="protein sequence ID" value="KAF4719071.1"/>
    <property type="molecule type" value="Genomic_DNA"/>
</dbReference>